<reference evidence="5 6" key="1">
    <citation type="journal article" date="2024" name="Appl. Microbiol. Biotechnol.">
        <title>Biosynthetic gene clusters with biotechnological applications in novel Antarctic isolates from Actinomycetota.</title>
        <authorList>
            <person name="Bruna P."/>
            <person name="Nunez-Montero K."/>
            <person name="Contreras M.J."/>
            <person name="Leal K."/>
            <person name="Garcia M."/>
            <person name="Abanto M."/>
            <person name="Barrientos L."/>
        </authorList>
    </citation>
    <scope>NUCLEOTIDE SEQUENCE [LARGE SCALE GENOMIC DNA]</scope>
    <source>
        <strain evidence="5 6">Se16.17</strain>
    </source>
</reference>
<evidence type="ECO:0000313" key="6">
    <source>
        <dbReference type="Proteomes" id="UP001448614"/>
    </source>
</evidence>
<dbReference type="SUPFAM" id="SSF160467">
    <property type="entry name" value="PH0987 N-terminal domain-like"/>
    <property type="match status" value="1"/>
</dbReference>
<proteinExistence type="predicted"/>
<dbReference type="SUPFAM" id="SSF50891">
    <property type="entry name" value="Cyclophilin-like"/>
    <property type="match status" value="1"/>
</dbReference>
<evidence type="ECO:0000259" key="4">
    <source>
        <dbReference type="SMART" id="SM00796"/>
    </source>
</evidence>
<gene>
    <name evidence="5" type="ORF">V3C41_09215</name>
</gene>
<name>A0ABV0GRU6_PAENI</name>
<keyword evidence="2" id="KW-0378">Hydrolase</keyword>
<dbReference type="EMBL" id="JBBMFV010000004">
    <property type="protein sequence ID" value="MEO3941246.1"/>
    <property type="molecule type" value="Genomic_DNA"/>
</dbReference>
<dbReference type="InterPro" id="IPR029000">
    <property type="entry name" value="Cyclophilin-like_dom_sf"/>
</dbReference>
<organism evidence="5 6">
    <name type="scientific">Paenarthrobacter nicotinovorans</name>
    <name type="common">Arthrobacter nicotinovorans</name>
    <dbReference type="NCBI Taxonomy" id="29320"/>
    <lineage>
        <taxon>Bacteria</taxon>
        <taxon>Bacillati</taxon>
        <taxon>Actinomycetota</taxon>
        <taxon>Actinomycetes</taxon>
        <taxon>Micrococcales</taxon>
        <taxon>Micrococcaceae</taxon>
        <taxon>Paenarthrobacter</taxon>
    </lineage>
</organism>
<keyword evidence="1" id="KW-0547">Nucleotide-binding</keyword>
<sequence length="264" mass="28118">MVRPTVPTEVHESGDSALRVVAISEVSESNWLTVHGLADWLENCGAEGLHGAVPTYDSVLVEFDPVLVSARQVRAFVKLGLLELAHAGESAAAPREFDIPVAYGGEYGPDLERVAEHQGISVEEVIRLHTEKTYTVRCLGAPAGSPMMDGPAFPKPVPRLKDPRLSVPAGAVAVAGRQAVIAPATAPGGWCVIGQTPLSLLNIRREPLVPYKPGDILRFRRISTEDFGLYAGAELEPLELDRAELDRAELSPAASGPVDLGAQP</sequence>
<dbReference type="InterPro" id="IPR010016">
    <property type="entry name" value="PxpB"/>
</dbReference>
<accession>A0ABV0GRU6</accession>
<keyword evidence="6" id="KW-1185">Reference proteome</keyword>
<dbReference type="Gene3D" id="3.30.1360.40">
    <property type="match status" value="1"/>
</dbReference>
<evidence type="ECO:0000256" key="3">
    <source>
        <dbReference type="ARBA" id="ARBA00022840"/>
    </source>
</evidence>
<comment type="caution">
    <text evidence="5">The sequence shown here is derived from an EMBL/GenBank/DDBJ whole genome shotgun (WGS) entry which is preliminary data.</text>
</comment>
<feature type="domain" description="Carboxyltransferase" evidence="4">
    <location>
        <begin position="8"/>
        <end position="211"/>
    </location>
</feature>
<evidence type="ECO:0000313" key="5">
    <source>
        <dbReference type="EMBL" id="MEO3941246.1"/>
    </source>
</evidence>
<dbReference type="Proteomes" id="UP001448614">
    <property type="component" value="Unassembled WGS sequence"/>
</dbReference>
<dbReference type="SMART" id="SM00796">
    <property type="entry name" value="AHS1"/>
    <property type="match status" value="1"/>
</dbReference>
<dbReference type="InterPro" id="IPR003833">
    <property type="entry name" value="CT_C_D"/>
</dbReference>
<protein>
    <submittedName>
        <fullName evidence="5">Carboxyltransferase domain-containing protein</fullName>
    </submittedName>
</protein>
<dbReference type="RefSeq" id="WP_347782407.1">
    <property type="nucleotide sequence ID" value="NZ_JBBMFV010000004.1"/>
</dbReference>
<evidence type="ECO:0000256" key="1">
    <source>
        <dbReference type="ARBA" id="ARBA00022741"/>
    </source>
</evidence>
<evidence type="ECO:0000256" key="2">
    <source>
        <dbReference type="ARBA" id="ARBA00022801"/>
    </source>
</evidence>
<dbReference type="Gene3D" id="2.40.100.10">
    <property type="entry name" value="Cyclophilin-like"/>
    <property type="match status" value="1"/>
</dbReference>
<keyword evidence="3" id="KW-0067">ATP-binding</keyword>
<dbReference type="PANTHER" id="PTHR34698">
    <property type="entry name" value="5-OXOPROLINASE SUBUNIT B"/>
    <property type="match status" value="1"/>
</dbReference>
<dbReference type="Pfam" id="PF02682">
    <property type="entry name" value="CT_C_D"/>
    <property type="match status" value="1"/>
</dbReference>
<dbReference type="PANTHER" id="PTHR34698:SF2">
    <property type="entry name" value="5-OXOPROLINASE SUBUNIT B"/>
    <property type="match status" value="1"/>
</dbReference>